<protein>
    <submittedName>
        <fullName evidence="3">Putative heat shock protein HspR</fullName>
    </submittedName>
</protein>
<proteinExistence type="predicted"/>
<dbReference type="PROSITE" id="PS50937">
    <property type="entry name" value="HTH_MERR_2"/>
    <property type="match status" value="1"/>
</dbReference>
<keyword evidence="3" id="KW-0346">Stress response</keyword>
<dbReference type="InterPro" id="IPR000551">
    <property type="entry name" value="MerR-type_HTH_dom"/>
</dbReference>
<feature type="domain" description="HTH merR-type" evidence="2">
    <location>
        <begin position="10"/>
        <end position="79"/>
    </location>
</feature>
<reference evidence="3" key="1">
    <citation type="submission" date="2017-02" db="EMBL/GenBank/DDBJ databases">
        <title>Delving into the versatile metabolic prowess of the omnipresent phylum Bacteroidetes.</title>
        <authorList>
            <person name="Nobu M.K."/>
            <person name="Mei R."/>
            <person name="Narihiro T."/>
            <person name="Kuroda K."/>
            <person name="Liu W.-T."/>
        </authorList>
    </citation>
    <scope>NUCLEOTIDE SEQUENCE</scope>
    <source>
        <strain evidence="3">ADurb.Bin276</strain>
    </source>
</reference>
<dbReference type="Gene3D" id="1.10.1660.10">
    <property type="match status" value="1"/>
</dbReference>
<evidence type="ECO:0000256" key="1">
    <source>
        <dbReference type="ARBA" id="ARBA00023125"/>
    </source>
</evidence>
<dbReference type="Pfam" id="PF13411">
    <property type="entry name" value="MerR_1"/>
    <property type="match status" value="1"/>
</dbReference>
<evidence type="ECO:0000313" key="3">
    <source>
        <dbReference type="EMBL" id="OQA58795.1"/>
    </source>
</evidence>
<dbReference type="InterPro" id="IPR047057">
    <property type="entry name" value="MerR_fam"/>
</dbReference>
<dbReference type="NCBIfam" id="NF047375">
    <property type="entry name" value="HeatShock_HspR"/>
    <property type="match status" value="1"/>
</dbReference>
<evidence type="ECO:0000259" key="2">
    <source>
        <dbReference type="PROSITE" id="PS50937"/>
    </source>
</evidence>
<dbReference type="CDD" id="cd04766">
    <property type="entry name" value="HTH_HspR"/>
    <property type="match status" value="1"/>
</dbReference>
<comment type="caution">
    <text evidence="3">The sequence shown here is derived from an EMBL/GenBank/DDBJ whole genome shotgun (WGS) entry which is preliminary data.</text>
</comment>
<accession>A0A1V5SW99</accession>
<dbReference type="Proteomes" id="UP000485569">
    <property type="component" value="Unassembled WGS sequence"/>
</dbReference>
<dbReference type="SMART" id="SM00422">
    <property type="entry name" value="HTH_MERR"/>
    <property type="match status" value="1"/>
</dbReference>
<dbReference type="AlphaFoldDB" id="A0A1V5SW99"/>
<dbReference type="SUPFAM" id="SSF46955">
    <property type="entry name" value="Putative DNA-binding domain"/>
    <property type="match status" value="1"/>
</dbReference>
<dbReference type="GO" id="GO:0003677">
    <property type="term" value="F:DNA binding"/>
    <property type="evidence" value="ECO:0007669"/>
    <property type="project" value="UniProtKB-KW"/>
</dbReference>
<organism evidence="3">
    <name type="scientific">Candidatus Atribacter allofermentans</name>
    <dbReference type="NCBI Taxonomy" id="1852833"/>
    <lineage>
        <taxon>Bacteria</taxon>
        <taxon>Pseudomonadati</taxon>
        <taxon>Atribacterota</taxon>
        <taxon>Atribacteria</taxon>
        <taxon>Atribacterales</taxon>
        <taxon>Atribacteraceae</taxon>
        <taxon>Atribacter</taxon>
    </lineage>
</organism>
<dbReference type="PROSITE" id="PS00552">
    <property type="entry name" value="HTH_MERR_1"/>
    <property type="match status" value="1"/>
</dbReference>
<name>A0A1V5SW99_9BACT</name>
<gene>
    <name evidence="3" type="primary">hspR</name>
    <name evidence="3" type="ORF">BWY41_01004</name>
</gene>
<dbReference type="GO" id="GO:0003700">
    <property type="term" value="F:DNA-binding transcription factor activity"/>
    <property type="evidence" value="ECO:0007669"/>
    <property type="project" value="InterPro"/>
</dbReference>
<keyword evidence="1" id="KW-0238">DNA-binding</keyword>
<dbReference type="PANTHER" id="PTHR30204:SF58">
    <property type="entry name" value="HTH-TYPE TRANSCRIPTIONAL REGULATOR YFMP"/>
    <property type="match status" value="1"/>
</dbReference>
<dbReference type="InterPro" id="IPR009061">
    <property type="entry name" value="DNA-bd_dom_put_sf"/>
</dbReference>
<sequence length="116" mass="13649">MVKNNQKDEYFIISVVAQMTNLHPQTLRYYEKMGILRPNRSQGNIRLYSYQDVERVRQIKALTQDMGVNLAGVEIILRLTEQIEAIQGQWEKEREKMRNRIKDLEGRISKGGEILL</sequence>
<dbReference type="EMBL" id="MWBQ01000066">
    <property type="protein sequence ID" value="OQA58795.1"/>
    <property type="molecule type" value="Genomic_DNA"/>
</dbReference>
<dbReference type="PANTHER" id="PTHR30204">
    <property type="entry name" value="REDOX-CYCLING DRUG-SENSING TRANSCRIPTIONAL ACTIVATOR SOXR"/>
    <property type="match status" value="1"/>
</dbReference>